<dbReference type="SFLD" id="SFLDF00436">
    <property type="entry name" value="pactamycin_C-methyltransferase"/>
    <property type="match status" value="1"/>
</dbReference>
<dbReference type="Gene3D" id="3.40.50.280">
    <property type="entry name" value="Cobalamin-binding domain"/>
    <property type="match status" value="1"/>
</dbReference>
<evidence type="ECO:0000256" key="5">
    <source>
        <dbReference type="ARBA" id="ARBA00023014"/>
    </source>
</evidence>
<dbReference type="SMART" id="SM00729">
    <property type="entry name" value="Elp3"/>
    <property type="match status" value="1"/>
</dbReference>
<dbReference type="SMR" id="K4NYH8"/>
<dbReference type="InterPro" id="IPR006638">
    <property type="entry name" value="Elp3/MiaA/NifB-like_rSAM"/>
</dbReference>
<dbReference type="NCBIfam" id="NF033712">
    <property type="entry name" value="B12_rSAM_KedN5"/>
    <property type="match status" value="1"/>
</dbReference>
<dbReference type="InterPro" id="IPR007197">
    <property type="entry name" value="rSAM"/>
</dbReference>
<name>K4NYH8_9PSEU</name>
<dbReference type="SFLD" id="SFLDG01123">
    <property type="entry name" value="methyltransferase_(Class_B)"/>
    <property type="match status" value="1"/>
</dbReference>
<keyword evidence="2" id="KW-0949">S-adenosyl-L-methionine</keyword>
<dbReference type="SUPFAM" id="SSF102114">
    <property type="entry name" value="Radical SAM enzymes"/>
    <property type="match status" value="1"/>
</dbReference>
<dbReference type="GO" id="GO:0051536">
    <property type="term" value="F:iron-sulfur cluster binding"/>
    <property type="evidence" value="ECO:0007669"/>
    <property type="project" value="UniProtKB-KW"/>
</dbReference>
<keyword evidence="4" id="KW-0408">Iron</keyword>
<evidence type="ECO:0000313" key="8">
    <source>
        <dbReference type="EMBL" id="AFV52163.1"/>
    </source>
</evidence>
<dbReference type="GO" id="GO:0008168">
    <property type="term" value="F:methyltransferase activity"/>
    <property type="evidence" value="ECO:0007669"/>
    <property type="project" value="UniProtKB-KW"/>
</dbReference>
<dbReference type="GO" id="GO:0005829">
    <property type="term" value="C:cytosol"/>
    <property type="evidence" value="ECO:0007669"/>
    <property type="project" value="TreeGrafter"/>
</dbReference>
<dbReference type="InterPro" id="IPR051198">
    <property type="entry name" value="BchE-like"/>
</dbReference>
<dbReference type="InterPro" id="IPR023404">
    <property type="entry name" value="rSAM_horseshoe"/>
</dbReference>
<dbReference type="CDD" id="cd02068">
    <property type="entry name" value="radical_SAM_B12_BD"/>
    <property type="match status" value="1"/>
</dbReference>
<feature type="domain" description="B12-binding" evidence="6">
    <location>
        <begin position="1"/>
        <end position="126"/>
    </location>
</feature>
<organism evidence="8">
    <name type="scientific">Streptoalloteichus sp. ATCC 53650</name>
    <dbReference type="NCBI Taxonomy" id="756733"/>
    <lineage>
        <taxon>Bacteria</taxon>
        <taxon>Bacillati</taxon>
        <taxon>Actinomycetota</taxon>
        <taxon>Actinomycetes</taxon>
        <taxon>Pseudonocardiales</taxon>
        <taxon>Pseudonocardiaceae</taxon>
        <taxon>Streptoalloteichus</taxon>
    </lineage>
</organism>
<dbReference type="GO" id="GO:0046872">
    <property type="term" value="F:metal ion binding"/>
    <property type="evidence" value="ECO:0007669"/>
    <property type="project" value="UniProtKB-KW"/>
</dbReference>
<dbReference type="SFLD" id="SFLDG01082">
    <property type="entry name" value="B12-binding_domain_containing"/>
    <property type="match status" value="1"/>
</dbReference>
<dbReference type="InterPro" id="IPR034466">
    <property type="entry name" value="Methyltransferase_Class_B"/>
</dbReference>
<comment type="cofactor">
    <cofactor evidence="1">
        <name>[4Fe-4S] cluster</name>
        <dbReference type="ChEBI" id="CHEBI:49883"/>
    </cofactor>
</comment>
<dbReference type="InterPro" id="IPR058240">
    <property type="entry name" value="rSAM_sf"/>
</dbReference>
<dbReference type="Pfam" id="PF02310">
    <property type="entry name" value="B12-binding"/>
    <property type="match status" value="1"/>
</dbReference>
<reference evidence="8" key="1">
    <citation type="journal article" date="2013" name="Proc. Natl. Acad. Sci. U.S.A.">
        <title>A new member of the 4-methylideneimidazole-5-one-containing aminomutase family from the enediyne kedarcidin biosynthetic pathway.</title>
        <authorList>
            <person name="Huang S.X."/>
            <person name="Lohman J.R."/>
            <person name="Huang T."/>
            <person name="Shen B."/>
        </authorList>
    </citation>
    <scope>NUCLEOTIDE SEQUENCE</scope>
    <source>
        <strain evidence="8">ATCC 53650</strain>
    </source>
</reference>
<keyword evidence="5" id="KW-0411">Iron-sulfur</keyword>
<dbReference type="SFLD" id="SFLDS00029">
    <property type="entry name" value="Radical_SAM"/>
    <property type="match status" value="1"/>
</dbReference>
<evidence type="ECO:0000256" key="3">
    <source>
        <dbReference type="ARBA" id="ARBA00022723"/>
    </source>
</evidence>
<evidence type="ECO:0000259" key="7">
    <source>
        <dbReference type="PROSITE" id="PS51918"/>
    </source>
</evidence>
<dbReference type="InterPro" id="IPR006158">
    <property type="entry name" value="Cobalamin-bd"/>
</dbReference>
<dbReference type="EMBL" id="JX679499">
    <property type="protein sequence ID" value="AFV52163.1"/>
    <property type="molecule type" value="Genomic_DNA"/>
</dbReference>
<protein>
    <submittedName>
        <fullName evidence="8">Radical SAM C-methyltransferase</fullName>
    </submittedName>
</protein>
<dbReference type="PANTHER" id="PTHR43409">
    <property type="entry name" value="ANAEROBIC MAGNESIUM-PROTOPORPHYRIN IX MONOMETHYL ESTER CYCLASE-RELATED"/>
    <property type="match status" value="1"/>
</dbReference>
<dbReference type="PROSITE" id="PS51918">
    <property type="entry name" value="RADICAL_SAM"/>
    <property type="match status" value="1"/>
</dbReference>
<dbReference type="CDD" id="cd01335">
    <property type="entry name" value="Radical_SAM"/>
    <property type="match status" value="1"/>
</dbReference>
<evidence type="ECO:0000256" key="2">
    <source>
        <dbReference type="ARBA" id="ARBA00022691"/>
    </source>
</evidence>
<keyword evidence="8" id="KW-0489">Methyltransferase</keyword>
<evidence type="ECO:0000256" key="4">
    <source>
        <dbReference type="ARBA" id="ARBA00023004"/>
    </source>
</evidence>
<keyword evidence="8" id="KW-0808">Transferase</keyword>
<accession>K4NYH8</accession>
<feature type="domain" description="Radical SAM core" evidence="7">
    <location>
        <begin position="174"/>
        <end position="403"/>
    </location>
</feature>
<dbReference type="Gene3D" id="3.80.30.20">
    <property type="entry name" value="tm_1862 like domain"/>
    <property type="match status" value="1"/>
</dbReference>
<dbReference type="Pfam" id="PF04055">
    <property type="entry name" value="Radical_SAM"/>
    <property type="match status" value="1"/>
</dbReference>
<dbReference type="GO" id="GO:0031419">
    <property type="term" value="F:cobalamin binding"/>
    <property type="evidence" value="ECO:0007669"/>
    <property type="project" value="InterPro"/>
</dbReference>
<keyword evidence="3" id="KW-0479">Metal-binding</keyword>
<dbReference type="AlphaFoldDB" id="K4NYH8"/>
<proteinExistence type="predicted"/>
<dbReference type="PANTHER" id="PTHR43409:SF16">
    <property type="entry name" value="SLR0320 PROTEIN"/>
    <property type="match status" value="1"/>
</dbReference>
<dbReference type="KEGG" id="ag:AFV52163"/>
<dbReference type="SFLD" id="SFLDF00317">
    <property type="entry name" value="thioacetal_methlytransferase"/>
    <property type="match status" value="1"/>
</dbReference>
<dbReference type="PROSITE" id="PS51332">
    <property type="entry name" value="B12_BINDING"/>
    <property type="match status" value="1"/>
</dbReference>
<evidence type="ECO:0000256" key="1">
    <source>
        <dbReference type="ARBA" id="ARBA00001966"/>
    </source>
</evidence>
<sequence length="626" mass="70920">MPLAAGYLKATALQEPRIARETDIRIHNFDGGVSLFEMANSLFRDGAPDVLAFSVLGWNYHAFGALAETFKQLNPDGWVVFGGNHVSHQAERVFGTFPDVDVVVNGEGEFTFRELLLANLDGRSPDALHDIHGISFRADGGITTTEDRPRLENLDEIGSPVLTGSVPLIGEDGEFRYDVALLETNRGCPYKCSFCYWGGAVGQRVRAFSRERLRQEVEVFAQHQVHTIVLCDANFGMLPIDVEFIEDVIAIREKYGFPKSIETSWAKNKSKVFYKIVKMMKEAGLHSSFTLALQTLDDNTLDLMSRRNMKVNDWEELAEWLDREGMQCYAELIWGAPGETVESFMKGYDRLAAHVSRVAVYPMLILPNTTYHQDRKRFGLVTVRGDSDDFEYLVSHDTMSAADNQYMNQLIFFARLVAENPVFRTLWTPLRELGGVSQSQAIRSMMEWFETAEDQASQPFRSGLEKAFTNPDVLGPVSEYTYGSRDARGALRRWWREAMLPLVPKEWADLLSRVFEYDMLTLPVYTSPGREPSHEVVNESLPVEVIEGERFYVWHDAVLPCDAPTVARALKHGEPYDHLLGEWRTTMYYKVGAHHFVGSTNHEEIVYYSGRPARELFGRGQEGATA</sequence>
<dbReference type="GO" id="GO:0032259">
    <property type="term" value="P:methylation"/>
    <property type="evidence" value="ECO:0007669"/>
    <property type="project" value="UniProtKB-KW"/>
</dbReference>
<evidence type="ECO:0000259" key="6">
    <source>
        <dbReference type="PROSITE" id="PS51332"/>
    </source>
</evidence>